<evidence type="ECO:0000313" key="2">
    <source>
        <dbReference type="Proteomes" id="UP000546536"/>
    </source>
</evidence>
<evidence type="ECO:0000313" key="1">
    <source>
        <dbReference type="EMBL" id="NNH88696.1"/>
    </source>
</evidence>
<protein>
    <submittedName>
        <fullName evidence="1">Uncharacterized protein</fullName>
    </submittedName>
</protein>
<comment type="caution">
    <text evidence="1">The sequence shown here is derived from an EMBL/GenBank/DDBJ whole genome shotgun (WGS) entry which is preliminary data.</text>
</comment>
<proteinExistence type="predicted"/>
<keyword evidence="2" id="KW-1185">Reference proteome</keyword>
<name>A0ABX1V571_9GAMM</name>
<sequence>MKKPNLSEKEEKAVKKIAQELLRKIQMALSQGVNWINQESNKAKLMEVLNSEIILTEALSWETFNYNERREKADSIFDYVLTHSDLIMNRQLYS</sequence>
<dbReference type="EMBL" id="JABERG010000017">
    <property type="protein sequence ID" value="NNH88696.1"/>
    <property type="molecule type" value="Genomic_DNA"/>
</dbReference>
<accession>A0ABX1V571</accession>
<gene>
    <name evidence="1" type="ORF">HLH13_13450</name>
</gene>
<dbReference type="Proteomes" id="UP000546536">
    <property type="component" value="Unassembled WGS sequence"/>
</dbReference>
<reference evidence="1 2" key="1">
    <citation type="submission" date="2020-04" db="EMBL/GenBank/DDBJ databases">
        <title>Acinetobacter Taxon 24.</title>
        <authorList>
            <person name="Nemec A."/>
            <person name="Radolfova-Krizova L."/>
            <person name="Higgins P.G."/>
            <person name="Spanelova P."/>
        </authorList>
    </citation>
    <scope>NUCLEOTIDE SEQUENCE [LARGE SCALE GENOMIC DNA]</scope>
    <source>
        <strain evidence="1 2">ANC 4279</strain>
    </source>
</reference>
<organism evidence="1 2">
    <name type="scientific">Acinetobacter terrae</name>
    <dbReference type="NCBI Taxonomy" id="2731247"/>
    <lineage>
        <taxon>Bacteria</taxon>
        <taxon>Pseudomonadati</taxon>
        <taxon>Pseudomonadota</taxon>
        <taxon>Gammaproteobacteria</taxon>
        <taxon>Moraxellales</taxon>
        <taxon>Moraxellaceae</taxon>
        <taxon>Acinetobacter</taxon>
        <taxon>Acinetobacter Taxon 24</taxon>
    </lineage>
</organism>